<keyword evidence="1" id="KW-0472">Membrane</keyword>
<accession>A0A382LGY8</accession>
<feature type="non-terminal residue" evidence="2">
    <location>
        <position position="1"/>
    </location>
</feature>
<organism evidence="2">
    <name type="scientific">marine metagenome</name>
    <dbReference type="NCBI Taxonomy" id="408172"/>
    <lineage>
        <taxon>unclassified sequences</taxon>
        <taxon>metagenomes</taxon>
        <taxon>ecological metagenomes</taxon>
    </lineage>
</organism>
<dbReference type="AlphaFoldDB" id="A0A382LGY8"/>
<keyword evidence="1" id="KW-0812">Transmembrane</keyword>
<evidence type="ECO:0000256" key="1">
    <source>
        <dbReference type="SAM" id="Phobius"/>
    </source>
</evidence>
<reference evidence="2" key="1">
    <citation type="submission" date="2018-05" db="EMBL/GenBank/DDBJ databases">
        <authorList>
            <person name="Lanie J.A."/>
            <person name="Ng W.-L."/>
            <person name="Kazmierczak K.M."/>
            <person name="Andrzejewski T.M."/>
            <person name="Davidsen T.M."/>
            <person name="Wayne K.J."/>
            <person name="Tettelin H."/>
            <person name="Glass J.I."/>
            <person name="Rusch D."/>
            <person name="Podicherti R."/>
            <person name="Tsui H.-C.T."/>
            <person name="Winkler M.E."/>
        </authorList>
    </citation>
    <scope>NUCLEOTIDE SEQUENCE</scope>
</reference>
<protein>
    <recommendedName>
        <fullName evidence="3">NADH:quinone oxidoreductase/Mrp antiporter membrane subunit domain-containing protein</fullName>
    </recommendedName>
</protein>
<feature type="transmembrane region" description="Helical" evidence="1">
    <location>
        <begin position="54"/>
        <end position="71"/>
    </location>
</feature>
<name>A0A382LGY8_9ZZZZ</name>
<gene>
    <name evidence="2" type="ORF">METZ01_LOCUS287969</name>
</gene>
<proteinExistence type="predicted"/>
<keyword evidence="1" id="KW-1133">Transmembrane helix</keyword>
<evidence type="ECO:0008006" key="3">
    <source>
        <dbReference type="Google" id="ProtNLM"/>
    </source>
</evidence>
<evidence type="ECO:0000313" key="2">
    <source>
        <dbReference type="EMBL" id="SVC35115.1"/>
    </source>
</evidence>
<sequence>FQSYEIWGIILGSLAVIGAAITAVYILRLLSKVFFGLADDTLPEYLDSTPREKFAASILVIFIVLVGLWPFPFVKIIESGVEPILLQIVGAG</sequence>
<feature type="transmembrane region" description="Helical" evidence="1">
    <location>
        <begin position="6"/>
        <end position="27"/>
    </location>
</feature>
<dbReference type="EMBL" id="UINC01086546">
    <property type="protein sequence ID" value="SVC35115.1"/>
    <property type="molecule type" value="Genomic_DNA"/>
</dbReference>